<keyword evidence="6 13" id="KW-0547">Nucleotide-binding</keyword>
<evidence type="ECO:0000256" key="6">
    <source>
        <dbReference type="ARBA" id="ARBA00022741"/>
    </source>
</evidence>
<evidence type="ECO:0000256" key="7">
    <source>
        <dbReference type="ARBA" id="ARBA00022777"/>
    </source>
</evidence>
<evidence type="ECO:0000256" key="4">
    <source>
        <dbReference type="ARBA" id="ARBA00022692"/>
    </source>
</evidence>
<dbReference type="Gene3D" id="3.30.200.20">
    <property type="entry name" value="Phosphorylase Kinase, domain 1"/>
    <property type="match status" value="1"/>
</dbReference>
<dbReference type="Pfam" id="PF13947">
    <property type="entry name" value="GUB_WAK_bind"/>
    <property type="match status" value="2"/>
</dbReference>
<protein>
    <recommendedName>
        <fullName evidence="16">Protein kinase domain-containing protein</fullName>
    </recommendedName>
</protein>
<accession>A0A368PWB8</accession>
<dbReference type="PANTHER" id="PTHR27005">
    <property type="entry name" value="WALL-ASSOCIATED RECEPTOR KINASE-LIKE 21"/>
    <property type="match status" value="1"/>
</dbReference>
<dbReference type="GO" id="GO:0007166">
    <property type="term" value="P:cell surface receptor signaling pathway"/>
    <property type="evidence" value="ECO:0007669"/>
    <property type="project" value="InterPro"/>
</dbReference>
<keyword evidence="3" id="KW-0808">Transferase</keyword>
<evidence type="ECO:0000313" key="17">
    <source>
        <dbReference type="EMBL" id="RCV09280.1"/>
    </source>
</evidence>
<evidence type="ECO:0000256" key="14">
    <source>
        <dbReference type="SAM" id="Phobius"/>
    </source>
</evidence>
<dbReference type="InterPro" id="IPR045274">
    <property type="entry name" value="WAK-like"/>
</dbReference>
<dbReference type="InterPro" id="IPR000742">
    <property type="entry name" value="EGF"/>
</dbReference>
<keyword evidence="4 14" id="KW-0812">Transmembrane</keyword>
<dbReference type="Pfam" id="PF00069">
    <property type="entry name" value="Pkinase"/>
    <property type="match status" value="1"/>
</dbReference>
<evidence type="ECO:0000256" key="3">
    <source>
        <dbReference type="ARBA" id="ARBA00022679"/>
    </source>
</evidence>
<dbReference type="PROSITE" id="PS50011">
    <property type="entry name" value="PROTEIN_KINASE_DOM"/>
    <property type="match status" value="1"/>
</dbReference>
<feature type="signal peptide" evidence="15">
    <location>
        <begin position="1"/>
        <end position="32"/>
    </location>
</feature>
<evidence type="ECO:0000256" key="5">
    <source>
        <dbReference type="ARBA" id="ARBA00022729"/>
    </source>
</evidence>
<reference evidence="17" key="1">
    <citation type="journal article" date="2012" name="Nat. Biotechnol.">
        <title>Reference genome sequence of the model plant Setaria.</title>
        <authorList>
            <person name="Bennetzen J.L."/>
            <person name="Schmutz J."/>
            <person name="Wang H."/>
            <person name="Percifield R."/>
            <person name="Hawkins J."/>
            <person name="Pontaroli A.C."/>
            <person name="Estep M."/>
            <person name="Feng L."/>
            <person name="Vaughn J.N."/>
            <person name="Grimwood J."/>
            <person name="Jenkins J."/>
            <person name="Barry K."/>
            <person name="Lindquist E."/>
            <person name="Hellsten U."/>
            <person name="Deshpande S."/>
            <person name="Wang X."/>
            <person name="Wu X."/>
            <person name="Mitros T."/>
            <person name="Triplett J."/>
            <person name="Yang X."/>
            <person name="Ye C.Y."/>
            <person name="Mauro-Herrera M."/>
            <person name="Wang L."/>
            <person name="Li P."/>
            <person name="Sharma M."/>
            <person name="Sharma R."/>
            <person name="Ronald P.C."/>
            <person name="Panaud O."/>
            <person name="Kellogg E.A."/>
            <person name="Brutnell T.P."/>
            <person name="Doust A.N."/>
            <person name="Tuskan G.A."/>
            <person name="Rokhsar D."/>
            <person name="Devos K.M."/>
        </authorList>
    </citation>
    <scope>NUCLEOTIDE SEQUENCE [LARGE SCALE GENOMIC DNA]</scope>
    <source>
        <strain evidence="17">Yugu1</strain>
    </source>
</reference>
<keyword evidence="5 15" id="KW-0732">Signal</keyword>
<dbReference type="PANTHER" id="PTHR27005:SF412">
    <property type="entry name" value="OS04G0307900 PROTEIN"/>
    <property type="match status" value="1"/>
</dbReference>
<dbReference type="InterPro" id="IPR000719">
    <property type="entry name" value="Prot_kinase_dom"/>
</dbReference>
<gene>
    <name evidence="17" type="ORF">SETIT_2G014800v2</name>
</gene>
<evidence type="ECO:0000256" key="8">
    <source>
        <dbReference type="ARBA" id="ARBA00022840"/>
    </source>
</evidence>
<dbReference type="InterPro" id="IPR018097">
    <property type="entry name" value="EGF_Ca-bd_CS"/>
</dbReference>
<evidence type="ECO:0000256" key="9">
    <source>
        <dbReference type="ARBA" id="ARBA00022989"/>
    </source>
</evidence>
<dbReference type="SMART" id="SM00179">
    <property type="entry name" value="EGF_CA"/>
    <property type="match status" value="1"/>
</dbReference>
<keyword evidence="8 13" id="KW-0067">ATP-binding</keyword>
<organism evidence="17">
    <name type="scientific">Setaria italica</name>
    <name type="common">Foxtail millet</name>
    <name type="synonym">Panicum italicum</name>
    <dbReference type="NCBI Taxonomy" id="4555"/>
    <lineage>
        <taxon>Eukaryota</taxon>
        <taxon>Viridiplantae</taxon>
        <taxon>Streptophyta</taxon>
        <taxon>Embryophyta</taxon>
        <taxon>Tracheophyta</taxon>
        <taxon>Spermatophyta</taxon>
        <taxon>Magnoliopsida</taxon>
        <taxon>Liliopsida</taxon>
        <taxon>Poales</taxon>
        <taxon>Poaceae</taxon>
        <taxon>PACMAD clade</taxon>
        <taxon>Panicoideae</taxon>
        <taxon>Panicodae</taxon>
        <taxon>Paniceae</taxon>
        <taxon>Cenchrinae</taxon>
        <taxon>Setaria</taxon>
    </lineage>
</organism>
<dbReference type="GO" id="GO:0016020">
    <property type="term" value="C:membrane"/>
    <property type="evidence" value="ECO:0007669"/>
    <property type="project" value="UniProtKB-SubCell"/>
</dbReference>
<dbReference type="FunFam" id="3.30.200.20:FF:000043">
    <property type="entry name" value="Wall-associated receptor kinase 2"/>
    <property type="match status" value="1"/>
</dbReference>
<evidence type="ECO:0000256" key="15">
    <source>
        <dbReference type="SAM" id="SignalP"/>
    </source>
</evidence>
<dbReference type="InterPro" id="IPR011009">
    <property type="entry name" value="Kinase-like_dom_sf"/>
</dbReference>
<dbReference type="SUPFAM" id="SSF56112">
    <property type="entry name" value="Protein kinase-like (PK-like)"/>
    <property type="match status" value="1"/>
</dbReference>
<dbReference type="STRING" id="4555.A0A368PWB8"/>
<dbReference type="GO" id="GO:0005524">
    <property type="term" value="F:ATP binding"/>
    <property type="evidence" value="ECO:0007669"/>
    <property type="project" value="UniProtKB-UniRule"/>
</dbReference>
<feature type="transmembrane region" description="Helical" evidence="14">
    <location>
        <begin position="516"/>
        <end position="541"/>
    </location>
</feature>
<dbReference type="PROSITE" id="PS01187">
    <property type="entry name" value="EGF_CA"/>
    <property type="match status" value="1"/>
</dbReference>
<dbReference type="SUPFAM" id="SSF57196">
    <property type="entry name" value="EGF/Laminin"/>
    <property type="match status" value="1"/>
</dbReference>
<proteinExistence type="predicted"/>
<name>A0A368PWB8_SETIT</name>
<dbReference type="Gene3D" id="2.10.25.10">
    <property type="entry name" value="Laminin"/>
    <property type="match status" value="2"/>
</dbReference>
<dbReference type="SMART" id="SM00181">
    <property type="entry name" value="EGF"/>
    <property type="match status" value="3"/>
</dbReference>
<evidence type="ECO:0000256" key="12">
    <source>
        <dbReference type="ARBA" id="ARBA00023180"/>
    </source>
</evidence>
<dbReference type="FunFam" id="1.10.510.10:FF:000084">
    <property type="entry name" value="Wall-associated receptor kinase 2"/>
    <property type="match status" value="1"/>
</dbReference>
<dbReference type="PROSITE" id="PS00108">
    <property type="entry name" value="PROTEIN_KINASE_ST"/>
    <property type="match status" value="1"/>
</dbReference>
<dbReference type="GO" id="GO:0004674">
    <property type="term" value="F:protein serine/threonine kinase activity"/>
    <property type="evidence" value="ECO:0007669"/>
    <property type="project" value="UniProtKB-KW"/>
</dbReference>
<keyword evidence="9 14" id="KW-1133">Transmembrane helix</keyword>
<keyword evidence="2" id="KW-0723">Serine/threonine-protein kinase</keyword>
<keyword evidence="12" id="KW-0325">Glycoprotein</keyword>
<dbReference type="InterPro" id="IPR017441">
    <property type="entry name" value="Protein_kinase_ATP_BS"/>
</dbReference>
<dbReference type="SMART" id="SM00220">
    <property type="entry name" value="S_TKc"/>
    <property type="match status" value="1"/>
</dbReference>
<feature type="domain" description="Protein kinase" evidence="16">
    <location>
        <begin position="594"/>
        <end position="869"/>
    </location>
</feature>
<evidence type="ECO:0000256" key="11">
    <source>
        <dbReference type="ARBA" id="ARBA00023157"/>
    </source>
</evidence>
<sequence length="923" mass="103546">MVRGSNKCFTLARMGVLDALLAGLLFHAACVGAPTVNGTVLANHDNSNSSTTIVPSAASMASCPKSCGGKTFDYPFGIGVGCFRSPEFELICNTGGLYLSDNDTEVLLDINVSPQQDISTFFRRYFHVISGVDVYNVSWKAPSIIRSFSLEVVIQGCGFDVYLGDDSAYSCTLTCPGETFPDVTSVVCNGIRGCCVKHLYGTNTMQLQFVRHTNGSFPKYREISVISRSMFLGWSVHADHPPCSDELRNDNNYACVSNNSSCDAEPIDENIYWYRCRCESEYAGNPYILDGCSHVDSAYYYNPVPRKVNCSRSCGDINVPFPFGLEESCSARTQFRLNCTDIATSTLQLDRNYQVSHIDIERGIIDIKLLVFYDIPIFELDHRVYSSFMTSESMHWTIDNLSCLQAQKNVSAYGCVSVNSMCLDFNDSTYKVYDVQEQWKYKNNGYRCQCMHGFHGNPYVPNGCQDIDECKTTPGICKELLCNNTVGSYHCTECPDKTKYDTATMQCIKVKRQRGLLLGIVMGLSAGIAILLLTLSAIFLVRKWRRDVQKRLRKKHFQDNQGLLLEQLISSEENAKDMTKIFSLEELEKSTNNFDHTRILGRGGHGMVYKGILSDQRVVAIKKSVIIQQSEIKQFINEVAILSQINHRNIVKLFGCCLETEVPLLVYDFIPNGSLFQALHSASDSNFTLSWDDCMRIACEAAGALCYLHSAAAVSVFHRDVKSSNILLDANYTAKVSDFGASRLVPIDQTHIDTKVQGTFGYIDPEYYQTTQLNEKSDVYSFGMVLLELLLRKEPIFTDEFGSKQNLFNYFLSELKSRPITEIVDAHIREEATEQEIKSVASLAEMCLKLRGEERPTMKQVEITLHNLRMERLNSLCQVARGNNQEIQPFIYSRANGGGTPSVHSRTCYSLEQEFIASAEIPR</sequence>
<dbReference type="GO" id="GO:0030247">
    <property type="term" value="F:polysaccharide binding"/>
    <property type="evidence" value="ECO:0007669"/>
    <property type="project" value="InterPro"/>
</dbReference>
<comment type="subcellular location">
    <subcellularLocation>
        <location evidence="1">Membrane</location>
        <topology evidence="1">Single-pass type I membrane protein</topology>
    </subcellularLocation>
</comment>
<dbReference type="GO" id="GO:0005509">
    <property type="term" value="F:calcium ion binding"/>
    <property type="evidence" value="ECO:0007669"/>
    <property type="project" value="InterPro"/>
</dbReference>
<dbReference type="AlphaFoldDB" id="A0A368PWB8"/>
<dbReference type="OrthoDB" id="4062651at2759"/>
<keyword evidence="7" id="KW-0418">Kinase</keyword>
<evidence type="ECO:0000256" key="10">
    <source>
        <dbReference type="ARBA" id="ARBA00023136"/>
    </source>
</evidence>
<dbReference type="InterPro" id="IPR025287">
    <property type="entry name" value="WAK_GUB"/>
</dbReference>
<dbReference type="PROSITE" id="PS00107">
    <property type="entry name" value="PROTEIN_KINASE_ATP"/>
    <property type="match status" value="1"/>
</dbReference>
<dbReference type="EMBL" id="CM003529">
    <property type="protein sequence ID" value="RCV09280.1"/>
    <property type="molecule type" value="Genomic_DNA"/>
</dbReference>
<evidence type="ECO:0000256" key="2">
    <source>
        <dbReference type="ARBA" id="ARBA00022527"/>
    </source>
</evidence>
<dbReference type="InterPro" id="IPR008271">
    <property type="entry name" value="Ser/Thr_kinase_AS"/>
</dbReference>
<keyword evidence="10 14" id="KW-0472">Membrane</keyword>
<reference evidence="17" key="2">
    <citation type="submission" date="2015-07" db="EMBL/GenBank/DDBJ databases">
        <authorList>
            <person name="Noorani M."/>
        </authorList>
    </citation>
    <scope>NUCLEOTIDE SEQUENCE</scope>
    <source>
        <strain evidence="17">Yugu1</strain>
    </source>
</reference>
<evidence type="ECO:0000256" key="1">
    <source>
        <dbReference type="ARBA" id="ARBA00004479"/>
    </source>
</evidence>
<dbReference type="Gene3D" id="1.10.510.10">
    <property type="entry name" value="Transferase(Phosphotransferase) domain 1"/>
    <property type="match status" value="1"/>
</dbReference>
<dbReference type="CDD" id="cd00054">
    <property type="entry name" value="EGF_CA"/>
    <property type="match status" value="1"/>
</dbReference>
<evidence type="ECO:0000259" key="16">
    <source>
        <dbReference type="PROSITE" id="PS50011"/>
    </source>
</evidence>
<dbReference type="InterPro" id="IPR001881">
    <property type="entry name" value="EGF-like_Ca-bd_dom"/>
</dbReference>
<feature type="chain" id="PRO_5016992130" description="Protein kinase domain-containing protein" evidence="15">
    <location>
        <begin position="33"/>
        <end position="923"/>
    </location>
</feature>
<feature type="binding site" evidence="13">
    <location>
        <position position="623"/>
    </location>
    <ligand>
        <name>ATP</name>
        <dbReference type="ChEBI" id="CHEBI:30616"/>
    </ligand>
</feature>
<evidence type="ECO:0000256" key="13">
    <source>
        <dbReference type="PROSITE-ProRule" id="PRU10141"/>
    </source>
</evidence>
<keyword evidence="11" id="KW-1015">Disulfide bond</keyword>